<dbReference type="Pfam" id="PF07715">
    <property type="entry name" value="Plug"/>
    <property type="match status" value="1"/>
</dbReference>
<keyword evidence="5 9" id="KW-0798">TonB box</keyword>
<keyword evidence="12" id="KW-0675">Receptor</keyword>
<evidence type="ECO:0000256" key="8">
    <source>
        <dbReference type="PROSITE-ProRule" id="PRU01360"/>
    </source>
</evidence>
<dbReference type="Gene3D" id="2.170.130.10">
    <property type="entry name" value="TonB-dependent receptor, plug domain"/>
    <property type="match status" value="1"/>
</dbReference>
<gene>
    <name evidence="12" type="ORF">GOB84_02090</name>
</gene>
<keyword evidence="6 8" id="KW-0472">Membrane</keyword>
<comment type="similarity">
    <text evidence="8 9">Belongs to the TonB-dependent receptor family.</text>
</comment>
<evidence type="ECO:0000256" key="4">
    <source>
        <dbReference type="ARBA" id="ARBA00022692"/>
    </source>
</evidence>
<dbReference type="PROSITE" id="PS52016">
    <property type="entry name" value="TONB_DEPENDENT_REC_3"/>
    <property type="match status" value="1"/>
</dbReference>
<feature type="domain" description="TonB-dependent receptor-like beta-barrel" evidence="10">
    <location>
        <begin position="265"/>
        <end position="728"/>
    </location>
</feature>
<evidence type="ECO:0000259" key="11">
    <source>
        <dbReference type="Pfam" id="PF07715"/>
    </source>
</evidence>
<dbReference type="InterPro" id="IPR039426">
    <property type="entry name" value="TonB-dep_rcpt-like"/>
</dbReference>
<dbReference type="CDD" id="cd01347">
    <property type="entry name" value="ligand_gated_channel"/>
    <property type="match status" value="1"/>
</dbReference>
<accession>A0ABX0K6I9</accession>
<dbReference type="PANTHER" id="PTHR32552">
    <property type="entry name" value="FERRICHROME IRON RECEPTOR-RELATED"/>
    <property type="match status" value="1"/>
</dbReference>
<evidence type="ECO:0000313" key="12">
    <source>
        <dbReference type="EMBL" id="NHO31362.1"/>
    </source>
</evidence>
<dbReference type="InterPro" id="IPR037066">
    <property type="entry name" value="Plug_dom_sf"/>
</dbReference>
<keyword evidence="13" id="KW-1185">Reference proteome</keyword>
<comment type="caution">
    <text evidence="12">The sequence shown here is derived from an EMBL/GenBank/DDBJ whole genome shotgun (WGS) entry which is preliminary data.</text>
</comment>
<evidence type="ECO:0000256" key="3">
    <source>
        <dbReference type="ARBA" id="ARBA00022452"/>
    </source>
</evidence>
<dbReference type="RefSeq" id="WP_173575915.1">
    <property type="nucleotide sequence ID" value="NZ_WOSW01000001.1"/>
</dbReference>
<protein>
    <submittedName>
        <fullName evidence="12">TonB-dependent receptor</fullName>
    </submittedName>
</protein>
<dbReference type="Proteomes" id="UP000615326">
    <property type="component" value="Unassembled WGS sequence"/>
</dbReference>
<dbReference type="InterPro" id="IPR012910">
    <property type="entry name" value="Plug_dom"/>
</dbReference>
<evidence type="ECO:0000256" key="1">
    <source>
        <dbReference type="ARBA" id="ARBA00004571"/>
    </source>
</evidence>
<dbReference type="PANTHER" id="PTHR32552:SF83">
    <property type="entry name" value="BLR3904 PROTEIN"/>
    <property type="match status" value="1"/>
</dbReference>
<evidence type="ECO:0000256" key="6">
    <source>
        <dbReference type="ARBA" id="ARBA00023136"/>
    </source>
</evidence>
<dbReference type="InterPro" id="IPR000531">
    <property type="entry name" value="Beta-barrel_TonB"/>
</dbReference>
<sequence>MSHSAWSVLKTTKVRLAVAFGVSVGIGATDGEADAQDTQQPLPSDSAISLPAVRVHGQTAPDAGSGNTNSQILNISRMPATVRDTPQTINVIPQELIKEQRAFTLDQALANVPGITLSTGEGNGGLNGDQFRIRGLQARQDMYTDGLKDFGTYTRDTFNMESVQVIKGPSGEYFGAGNVGGVINQSLKHAHSGESYDYDQAFGSASQFRGAGDINYQISNDVALRVNGMYNRQNVADRDHVTANRYGTAVDLAVGLQSKTSWHLTWQWLNGDSKPDYGVPMIQLADGIYRPITSHGLARNTSYTRNFDRDRSDVHNLTSAVKSEITRWFTLTNDTRLTKYEREYTATTPSSCSGSCAAQFLNGGNPALAYGAGGGAAYRQKGWGAQNILMGQARFKTGFIKHDIKAGVDVNYVNDDRYYGSWAHRVNNQTIRDPQYAYANPGLTFPRSGFRNADATDVGLFFSDRIQITKKLSLFGTARWDAFKSTYATDTGGSRQQQKSDRWSPSGSIVYSPVEMASFYFTFARSYKPVGTDVASMVTNSATTGEVAQNSKNFSPQRSDLFEFGSKADFFQKRLGATLSFFQINESNSFYYDENGDLITGFADQGSGRRIRGAELTLNGKITKNWQIFSSYSYMDGKVTNSATASGNEAPQVPHNNFSVWTSYDLTDRLLSKDWGRLKVAGGAQYASGYWAGPDVSNTARMPYNFSLNGTVSWELKHYRVSFNANNLTDHLNYASSFSSGRAVPLSGRTFLGNVGVSF</sequence>
<organism evidence="12 13">
    <name type="scientific">Acetobacter fallax</name>
    <dbReference type="NCBI Taxonomy" id="1737473"/>
    <lineage>
        <taxon>Bacteria</taxon>
        <taxon>Pseudomonadati</taxon>
        <taxon>Pseudomonadota</taxon>
        <taxon>Alphaproteobacteria</taxon>
        <taxon>Acetobacterales</taxon>
        <taxon>Acetobacteraceae</taxon>
        <taxon>Acetobacter</taxon>
    </lineage>
</organism>
<dbReference type="Pfam" id="PF00593">
    <property type="entry name" value="TonB_dep_Rec_b-barrel"/>
    <property type="match status" value="1"/>
</dbReference>
<keyword evidence="2 8" id="KW-0813">Transport</keyword>
<keyword evidence="3 8" id="KW-1134">Transmembrane beta strand</keyword>
<reference evidence="12 13" key="1">
    <citation type="journal article" date="2020" name="Int. J. Syst. Evol. Microbiol.">
        <title>Novel acetic acid bacteria from cider fermentations: Acetobacter conturbans sp. nov. and Acetobacter fallax sp. nov.</title>
        <authorList>
            <person name="Sombolestani A.S."/>
            <person name="Cleenwerck I."/>
            <person name="Cnockaert M."/>
            <person name="Borremans W."/>
            <person name="Wieme A.D."/>
            <person name="De Vuyst L."/>
            <person name="Vandamme P."/>
        </authorList>
    </citation>
    <scope>NUCLEOTIDE SEQUENCE [LARGE SCALE GENOMIC DNA]</scope>
    <source>
        <strain evidence="12 13">LMG 1637</strain>
    </source>
</reference>
<evidence type="ECO:0000256" key="9">
    <source>
        <dbReference type="RuleBase" id="RU003357"/>
    </source>
</evidence>
<dbReference type="EMBL" id="WOSW01000001">
    <property type="protein sequence ID" value="NHO31362.1"/>
    <property type="molecule type" value="Genomic_DNA"/>
</dbReference>
<feature type="domain" description="TonB-dependent receptor plug" evidence="11">
    <location>
        <begin position="82"/>
        <end position="182"/>
    </location>
</feature>
<proteinExistence type="inferred from homology"/>
<evidence type="ECO:0000313" key="13">
    <source>
        <dbReference type="Proteomes" id="UP000615326"/>
    </source>
</evidence>
<dbReference type="SUPFAM" id="SSF56935">
    <property type="entry name" value="Porins"/>
    <property type="match status" value="1"/>
</dbReference>
<evidence type="ECO:0000259" key="10">
    <source>
        <dbReference type="Pfam" id="PF00593"/>
    </source>
</evidence>
<comment type="subcellular location">
    <subcellularLocation>
        <location evidence="1 8">Cell outer membrane</location>
        <topology evidence="1 8">Multi-pass membrane protein</topology>
    </subcellularLocation>
</comment>
<evidence type="ECO:0000256" key="2">
    <source>
        <dbReference type="ARBA" id="ARBA00022448"/>
    </source>
</evidence>
<keyword evidence="7 8" id="KW-0998">Cell outer membrane</keyword>
<evidence type="ECO:0000256" key="5">
    <source>
        <dbReference type="ARBA" id="ARBA00023077"/>
    </source>
</evidence>
<dbReference type="InterPro" id="IPR036942">
    <property type="entry name" value="Beta-barrel_TonB_sf"/>
</dbReference>
<keyword evidence="4 8" id="KW-0812">Transmembrane</keyword>
<name>A0ABX0K6I9_9PROT</name>
<dbReference type="Gene3D" id="2.40.170.20">
    <property type="entry name" value="TonB-dependent receptor, beta-barrel domain"/>
    <property type="match status" value="1"/>
</dbReference>
<evidence type="ECO:0000256" key="7">
    <source>
        <dbReference type="ARBA" id="ARBA00023237"/>
    </source>
</evidence>